<name>A0A1U6HJZ5_9SPHN</name>
<protein>
    <submittedName>
        <fullName evidence="2">Uncharacterized protein</fullName>
    </submittedName>
</protein>
<keyword evidence="1" id="KW-0472">Membrane</keyword>
<feature type="transmembrane region" description="Helical" evidence="1">
    <location>
        <begin position="38"/>
        <end position="56"/>
    </location>
</feature>
<feature type="transmembrane region" description="Helical" evidence="1">
    <location>
        <begin position="12"/>
        <end position="31"/>
    </location>
</feature>
<gene>
    <name evidence="2" type="ORF">SAMN06295987_102600</name>
</gene>
<keyword evidence="3" id="KW-1185">Reference proteome</keyword>
<dbReference type="STRING" id="428990.SAMN06295987_102600"/>
<dbReference type="Proteomes" id="UP000190989">
    <property type="component" value="Unassembled WGS sequence"/>
</dbReference>
<feature type="transmembrane region" description="Helical" evidence="1">
    <location>
        <begin position="62"/>
        <end position="79"/>
    </location>
</feature>
<evidence type="ECO:0000313" key="3">
    <source>
        <dbReference type="Proteomes" id="UP000190989"/>
    </source>
</evidence>
<reference evidence="3" key="1">
    <citation type="submission" date="2017-02" db="EMBL/GenBank/DDBJ databases">
        <authorList>
            <person name="Varghese N."/>
            <person name="Submissions S."/>
        </authorList>
    </citation>
    <scope>NUCLEOTIDE SEQUENCE [LARGE SCALE GENOMIC DNA]</scope>
    <source>
        <strain evidence="3">SM117</strain>
    </source>
</reference>
<keyword evidence="1" id="KW-0812">Transmembrane</keyword>
<dbReference type="EMBL" id="FVZE01000002">
    <property type="protein sequence ID" value="SLJ96073.1"/>
    <property type="molecule type" value="Genomic_DNA"/>
</dbReference>
<sequence length="80" mass="8709">MDDFADRWYWAIGDWIGAVFGLIAFLGSWWYCVATYGYLFGFGLGWLPSIILAAIVGFASKLLWGPAVLSVAGLIALSLS</sequence>
<evidence type="ECO:0000313" key="2">
    <source>
        <dbReference type="EMBL" id="SLJ96073.1"/>
    </source>
</evidence>
<organism evidence="2 3">
    <name type="scientific">Novosphingobium mathurense</name>
    <dbReference type="NCBI Taxonomy" id="428990"/>
    <lineage>
        <taxon>Bacteria</taxon>
        <taxon>Pseudomonadati</taxon>
        <taxon>Pseudomonadota</taxon>
        <taxon>Alphaproteobacteria</taxon>
        <taxon>Sphingomonadales</taxon>
        <taxon>Sphingomonadaceae</taxon>
        <taxon>Novosphingobium</taxon>
    </lineage>
</organism>
<dbReference type="AlphaFoldDB" id="A0A1U6HJZ5"/>
<proteinExistence type="predicted"/>
<evidence type="ECO:0000256" key="1">
    <source>
        <dbReference type="SAM" id="Phobius"/>
    </source>
</evidence>
<keyword evidence="1" id="KW-1133">Transmembrane helix</keyword>
<accession>A0A1U6HJZ5</accession>